<dbReference type="GO" id="GO:0005886">
    <property type="term" value="C:plasma membrane"/>
    <property type="evidence" value="ECO:0007669"/>
    <property type="project" value="TreeGrafter"/>
</dbReference>
<feature type="transmembrane region" description="Helical" evidence="1">
    <location>
        <begin position="915"/>
        <end position="934"/>
    </location>
</feature>
<dbReference type="Gene3D" id="1.20.1640.10">
    <property type="entry name" value="Multidrug efflux transporter AcrB transmembrane domain"/>
    <property type="match status" value="2"/>
</dbReference>
<keyword evidence="1" id="KW-0812">Transmembrane</keyword>
<dbReference type="PANTHER" id="PTHR32063:SF4">
    <property type="entry name" value="SLR6043 PROTEIN"/>
    <property type="match status" value="1"/>
</dbReference>
<dbReference type="STRING" id="714943.Mucpa_4722"/>
<evidence type="ECO:0000313" key="2">
    <source>
        <dbReference type="EMBL" id="EHQ28807.1"/>
    </source>
</evidence>
<feature type="transmembrane region" description="Helical" evidence="1">
    <location>
        <begin position="403"/>
        <end position="428"/>
    </location>
</feature>
<dbReference type="SUPFAM" id="SSF82714">
    <property type="entry name" value="Multidrug efflux transporter AcrB TolC docking domain, DN and DC subdomains"/>
    <property type="match status" value="2"/>
</dbReference>
<name>H1Y0R7_9SPHI</name>
<dbReference type="Gene3D" id="3.30.70.1320">
    <property type="entry name" value="Multidrug efflux transporter AcrB pore domain like"/>
    <property type="match status" value="1"/>
</dbReference>
<dbReference type="SUPFAM" id="SSF82866">
    <property type="entry name" value="Multidrug efflux transporter AcrB transmembrane domain"/>
    <property type="match status" value="2"/>
</dbReference>
<dbReference type="Proteomes" id="UP000002774">
    <property type="component" value="Chromosome"/>
</dbReference>
<feature type="transmembrane region" description="Helical" evidence="1">
    <location>
        <begin position="354"/>
        <end position="370"/>
    </location>
</feature>
<keyword evidence="1" id="KW-0472">Membrane</keyword>
<dbReference type="HOGENOM" id="CLU_002755_1_2_10"/>
<feature type="transmembrane region" description="Helical" evidence="1">
    <location>
        <begin position="449"/>
        <end position="470"/>
    </location>
</feature>
<gene>
    <name evidence="2" type="ORF">Mucpa_4722</name>
</gene>
<feature type="transmembrane region" description="Helical" evidence="1">
    <location>
        <begin position="377"/>
        <end position="397"/>
    </location>
</feature>
<keyword evidence="3" id="KW-1185">Reference proteome</keyword>
<sequence>MDKQPDNASFPLQGARGPLQGVKQIFHHHYQKPLLGLLILIIMGGAYSYTKLKTGLFPDITFPKIKVIADAGQQPVDKMMTTVTIPLENAIKRTEGLDYIRSTTSRGSVEINIFLNWDTDIDKAMAQVQALTEQAKGNLLANTNINVQKMNPSILPVMGFSLEGNRSGIELKKIAQFQVRPFLAAVPGVADIAVIGGKTKEYQVILQPARLSALGIVPQQISAAVTQANILASNGYLNDHGRLYLNITDNAIDNIDKLQNLVVLNNPHRVVFLRDVADIKITEQKEYVRINANGKDVPLIAVIKQPDANLIDVNDGIMDKVNALSKILPKGVHLRPYYKQADFVNQSVKSIEDVLWIGLVLAILVVVVFLKSWRASLIILITIPATLALSIIALYVAGYTFNIMTLGAIAAAIGLMIDDAVIVVEQIFRSHEDHPGEGMHHIVKKAISYLFPSMVGSSLTTIVIFIPFVLMSGVAGAYFKVLAFTMILTLSMSFLVTWLMLPMLFIFIPLSKKVRQYKQVKDGWIKFFLKMPVISFVFMIVCIVIIAVVPGRLESGFLPSMDEGAIVLDFKSPPGTTLEETDRMLKQVDNIVNHTPEVASFSRRLGTQMGFFITEPNTGDYLIQLKKQRGKTTDEVSDEIRHQIQTILPQLTVDFGQVIGDMLGDLMASAQPIEIKIYGDDQKTLQNLSKRADQLVEKVNGTADVFNGITIAGPEVNVNPDVTKLAQLGMNPADFQFQLQAQLDGNVVSSIVEKEQSVNIRMIYPKAAQTSMQGFQSASIFLPGGQLKALSSVARVSIESGVAEITRENQKMMGVITARLNNRDLGSTLKDIQSKLATLSLPAGYHVEYGGDYAQQQKAFKELLTILITASILVFIVLLVMFRRFTVAGIIILLAVLGAAGCFLALLITKTPLNVGSYTGIIMIIGIIAENAIFTYHQYETGLLEWPSEQSIVHAIAARLRPKLMTATGAIIALLPLALGIGAGAQLHQPLAIAVIGGLLFALPLLLIVLPTLLKLLPMTKPAEASAGQGSE</sequence>
<feature type="transmembrane region" description="Helical" evidence="1">
    <location>
        <begin position="964"/>
        <end position="985"/>
    </location>
</feature>
<dbReference type="Gene3D" id="3.30.2090.10">
    <property type="entry name" value="Multidrug efflux transporter AcrB TolC docking domain, DN and DC subdomains"/>
    <property type="match status" value="2"/>
</dbReference>
<dbReference type="OrthoDB" id="9760604at2"/>
<feature type="transmembrane region" description="Helical" evidence="1">
    <location>
        <begin position="482"/>
        <end position="507"/>
    </location>
</feature>
<proteinExistence type="predicted"/>
<dbReference type="eggNOG" id="COG0841">
    <property type="taxonomic scope" value="Bacteria"/>
</dbReference>
<dbReference type="EMBL" id="CM001403">
    <property type="protein sequence ID" value="EHQ28807.1"/>
    <property type="molecule type" value="Genomic_DNA"/>
</dbReference>
<dbReference type="AlphaFoldDB" id="H1Y0R7"/>
<feature type="transmembrane region" description="Helical" evidence="1">
    <location>
        <begin position="863"/>
        <end position="882"/>
    </location>
</feature>
<dbReference type="InterPro" id="IPR001036">
    <property type="entry name" value="Acrflvin-R"/>
</dbReference>
<feature type="transmembrane region" description="Helical" evidence="1">
    <location>
        <begin position="527"/>
        <end position="549"/>
    </location>
</feature>
<organism evidence="2 3">
    <name type="scientific">Mucilaginibacter paludis DSM 18603</name>
    <dbReference type="NCBI Taxonomy" id="714943"/>
    <lineage>
        <taxon>Bacteria</taxon>
        <taxon>Pseudomonadati</taxon>
        <taxon>Bacteroidota</taxon>
        <taxon>Sphingobacteriia</taxon>
        <taxon>Sphingobacteriales</taxon>
        <taxon>Sphingobacteriaceae</taxon>
        <taxon>Mucilaginibacter</taxon>
    </lineage>
</organism>
<protein>
    <submittedName>
        <fullName evidence="2">Acriflavin resistance protein</fullName>
    </submittedName>
</protein>
<dbReference type="Gene3D" id="3.30.70.1430">
    <property type="entry name" value="Multidrug efflux transporter AcrB pore domain"/>
    <property type="match status" value="2"/>
</dbReference>
<dbReference type="RefSeq" id="WP_008509729.1">
    <property type="nucleotide sequence ID" value="NZ_CM001403.1"/>
</dbReference>
<evidence type="ECO:0000256" key="1">
    <source>
        <dbReference type="SAM" id="Phobius"/>
    </source>
</evidence>
<accession>H1Y0R7</accession>
<dbReference type="GO" id="GO:0042910">
    <property type="term" value="F:xenobiotic transmembrane transporter activity"/>
    <property type="evidence" value="ECO:0007669"/>
    <property type="project" value="TreeGrafter"/>
</dbReference>
<dbReference type="PRINTS" id="PR00702">
    <property type="entry name" value="ACRIFLAVINRP"/>
</dbReference>
<dbReference type="InterPro" id="IPR027463">
    <property type="entry name" value="AcrB_DN_DC_subdom"/>
</dbReference>
<dbReference type="Gene3D" id="3.30.70.1440">
    <property type="entry name" value="Multidrug efflux transporter AcrB pore domain"/>
    <property type="match status" value="1"/>
</dbReference>
<feature type="transmembrane region" description="Helical" evidence="1">
    <location>
        <begin position="889"/>
        <end position="909"/>
    </location>
</feature>
<dbReference type="PANTHER" id="PTHR32063">
    <property type="match status" value="1"/>
</dbReference>
<feature type="transmembrane region" description="Helical" evidence="1">
    <location>
        <begin position="991"/>
        <end position="1014"/>
    </location>
</feature>
<dbReference type="Pfam" id="PF00873">
    <property type="entry name" value="ACR_tran"/>
    <property type="match status" value="1"/>
</dbReference>
<reference evidence="2" key="1">
    <citation type="submission" date="2011-09" db="EMBL/GenBank/DDBJ databases">
        <title>The permanent draft genome of Mucilaginibacter paludis DSM 18603.</title>
        <authorList>
            <consortium name="US DOE Joint Genome Institute (JGI-PGF)"/>
            <person name="Lucas S."/>
            <person name="Han J."/>
            <person name="Lapidus A."/>
            <person name="Bruce D."/>
            <person name="Goodwin L."/>
            <person name="Pitluck S."/>
            <person name="Peters L."/>
            <person name="Kyrpides N."/>
            <person name="Mavromatis K."/>
            <person name="Ivanova N."/>
            <person name="Mikhailova N."/>
            <person name="Held B."/>
            <person name="Detter J.C."/>
            <person name="Tapia R."/>
            <person name="Han C."/>
            <person name="Land M."/>
            <person name="Hauser L."/>
            <person name="Markowitz V."/>
            <person name="Cheng J.-F."/>
            <person name="Hugenholtz P."/>
            <person name="Woyke T."/>
            <person name="Wu D."/>
            <person name="Tindall B."/>
            <person name="Brambilla E."/>
            <person name="Klenk H.-P."/>
            <person name="Eisen J.A."/>
        </authorList>
    </citation>
    <scope>NUCLEOTIDE SEQUENCE [LARGE SCALE GENOMIC DNA]</scope>
    <source>
        <strain evidence="2">DSM 18603</strain>
    </source>
</reference>
<feature type="transmembrane region" description="Helical" evidence="1">
    <location>
        <begin position="33"/>
        <end position="50"/>
    </location>
</feature>
<keyword evidence="1" id="KW-1133">Transmembrane helix</keyword>
<evidence type="ECO:0000313" key="3">
    <source>
        <dbReference type="Proteomes" id="UP000002774"/>
    </source>
</evidence>
<dbReference type="SUPFAM" id="SSF82693">
    <property type="entry name" value="Multidrug efflux transporter AcrB pore domain, PN1, PN2, PC1 and PC2 subdomains"/>
    <property type="match status" value="3"/>
</dbReference>